<evidence type="ECO:0000313" key="11">
    <source>
        <dbReference type="EnsemblMetazoa" id="AATE006794-PA.1"/>
    </source>
</evidence>
<feature type="chain" id="PRO_5044550980" description="Peptidase S1 domain-containing protein" evidence="9">
    <location>
        <begin position="23"/>
        <end position="316"/>
    </location>
</feature>
<feature type="domain" description="Peptidase S1" evidence="10">
    <location>
        <begin position="31"/>
        <end position="275"/>
    </location>
</feature>
<protein>
    <recommendedName>
        <fullName evidence="10">Peptidase S1 domain-containing protein</fullName>
    </recommendedName>
</protein>
<keyword evidence="6" id="KW-1015">Disulfide bond</keyword>
<evidence type="ECO:0000259" key="10">
    <source>
        <dbReference type="PROSITE" id="PS50240"/>
    </source>
</evidence>
<dbReference type="Pfam" id="PF00089">
    <property type="entry name" value="Trypsin"/>
    <property type="match status" value="1"/>
</dbReference>
<evidence type="ECO:0000256" key="7">
    <source>
        <dbReference type="ARBA" id="ARBA00023180"/>
    </source>
</evidence>
<dbReference type="GO" id="GO:0004252">
    <property type="term" value="F:serine-type endopeptidase activity"/>
    <property type="evidence" value="ECO:0007669"/>
    <property type="project" value="InterPro"/>
</dbReference>
<dbReference type="Gene3D" id="2.40.10.10">
    <property type="entry name" value="Trypsin-like serine proteases"/>
    <property type="match status" value="1"/>
</dbReference>
<evidence type="ECO:0000256" key="3">
    <source>
        <dbReference type="ARBA" id="ARBA00022588"/>
    </source>
</evidence>
<keyword evidence="2" id="KW-0964">Secreted</keyword>
<evidence type="ECO:0000256" key="4">
    <source>
        <dbReference type="ARBA" id="ARBA00022729"/>
    </source>
</evidence>
<dbReference type="VEuPathDB" id="VectorBase:AATE006794"/>
<keyword evidence="3" id="KW-0399">Innate immunity</keyword>
<evidence type="ECO:0000313" key="12">
    <source>
        <dbReference type="Proteomes" id="UP000075880"/>
    </source>
</evidence>
<dbReference type="InterPro" id="IPR051487">
    <property type="entry name" value="Ser/Thr_Proteases_Immune/Dev"/>
</dbReference>
<dbReference type="GO" id="GO:0045087">
    <property type="term" value="P:innate immune response"/>
    <property type="evidence" value="ECO:0007669"/>
    <property type="project" value="UniProtKB-KW"/>
</dbReference>
<dbReference type="STRING" id="41427.A0A182IWF5"/>
<dbReference type="Proteomes" id="UP000075880">
    <property type="component" value="Unassembled WGS sequence"/>
</dbReference>
<proteinExistence type="inferred from homology"/>
<dbReference type="SMART" id="SM00020">
    <property type="entry name" value="Tryp_SPc"/>
    <property type="match status" value="1"/>
</dbReference>
<evidence type="ECO:0000256" key="5">
    <source>
        <dbReference type="ARBA" id="ARBA00022859"/>
    </source>
</evidence>
<dbReference type="EnsemblMetazoa" id="ENSAATROPT015203">
    <property type="protein sequence ID" value="ENSAATROPP013660"/>
    <property type="gene ID" value="ENSAATROPG012377"/>
</dbReference>
<keyword evidence="4 9" id="KW-0732">Signal</keyword>
<evidence type="ECO:0000256" key="8">
    <source>
        <dbReference type="ARBA" id="ARBA00024195"/>
    </source>
</evidence>
<dbReference type="InterPro" id="IPR001254">
    <property type="entry name" value="Trypsin_dom"/>
</dbReference>
<evidence type="ECO:0000256" key="9">
    <source>
        <dbReference type="SAM" id="SignalP"/>
    </source>
</evidence>
<evidence type="ECO:0000256" key="6">
    <source>
        <dbReference type="ARBA" id="ARBA00023157"/>
    </source>
</evidence>
<keyword evidence="7" id="KW-0325">Glycoprotein</keyword>
<accession>A0A182IWF5</accession>
<organism evidence="11">
    <name type="scientific">Anopheles atroparvus</name>
    <name type="common">European mosquito</name>
    <dbReference type="NCBI Taxonomy" id="41427"/>
    <lineage>
        <taxon>Eukaryota</taxon>
        <taxon>Metazoa</taxon>
        <taxon>Ecdysozoa</taxon>
        <taxon>Arthropoda</taxon>
        <taxon>Hexapoda</taxon>
        <taxon>Insecta</taxon>
        <taxon>Pterygota</taxon>
        <taxon>Neoptera</taxon>
        <taxon>Endopterygota</taxon>
        <taxon>Diptera</taxon>
        <taxon>Nematocera</taxon>
        <taxon>Culicoidea</taxon>
        <taxon>Culicidae</taxon>
        <taxon>Anophelinae</taxon>
        <taxon>Anopheles</taxon>
    </lineage>
</organism>
<dbReference type="AlphaFoldDB" id="A0A182IWF5"/>
<reference evidence="12" key="1">
    <citation type="submission" date="2021-09" db="EMBL/GenBank/DDBJ databases">
        <authorList>
            <consortium name="Infravec"/>
            <person name="Campbell I L."/>
            <person name="Maslen G."/>
            <person name="Yates A."/>
        </authorList>
    </citation>
    <scope>NUCLEOTIDE SEQUENCE [LARGE SCALE GENOMIC DNA]</scope>
    <source>
        <strain evidence="12">Infravec2 EBRE</strain>
    </source>
</reference>
<evidence type="ECO:0000256" key="1">
    <source>
        <dbReference type="ARBA" id="ARBA00004613"/>
    </source>
</evidence>
<sequence length="316" mass="35897">MRVRASVLIFTTSLLLTRLVHSQHESRHKRMVSGTDVEPWEVPYQASVRLIEADRHVGSGAILNVRHVISQASFIYKLMRQFPQQQLSTLARIRVGQLELKSQPNDQFRPIRSCTFHPEFDFELAQNDVALLRTASEIEFNLLVQPIGLRRGPIPDGSIVRYTDWGADKLTATQEDFKEKLQQMNAQAISNDQCKQLLGAWDLQDFLYESRVCIYTNGIGSVCTGNVGGPLVMLEDGKPQLVGVMTYVYRACNASVPGGFERLWNHYDWVTKTSTIDYKYGNFAQKCRVVRNVASQLQQTSRKVAERLRMAAKDSN</sequence>
<feature type="signal peptide" evidence="9">
    <location>
        <begin position="1"/>
        <end position="22"/>
    </location>
</feature>
<keyword evidence="12" id="KW-1185">Reference proteome</keyword>
<evidence type="ECO:0000256" key="2">
    <source>
        <dbReference type="ARBA" id="ARBA00022525"/>
    </source>
</evidence>
<name>A0A182IWF5_ANOAO</name>
<dbReference type="PANTHER" id="PTHR24256">
    <property type="entry name" value="TRYPTASE-RELATED"/>
    <property type="match status" value="1"/>
</dbReference>
<keyword evidence="5" id="KW-0391">Immunity</keyword>
<dbReference type="OrthoDB" id="7738471at2759"/>
<reference evidence="11" key="2">
    <citation type="submission" date="2022-08" db="UniProtKB">
        <authorList>
            <consortium name="EnsemblMetazoa"/>
        </authorList>
    </citation>
    <scope>IDENTIFICATION</scope>
    <source>
        <strain evidence="11">EBRO</strain>
    </source>
</reference>
<dbReference type="GO" id="GO:0006508">
    <property type="term" value="P:proteolysis"/>
    <property type="evidence" value="ECO:0007669"/>
    <property type="project" value="InterPro"/>
</dbReference>
<dbReference type="SUPFAM" id="SSF50494">
    <property type="entry name" value="Trypsin-like serine proteases"/>
    <property type="match status" value="1"/>
</dbReference>
<dbReference type="InterPro" id="IPR009003">
    <property type="entry name" value="Peptidase_S1_PA"/>
</dbReference>
<dbReference type="InterPro" id="IPR043504">
    <property type="entry name" value="Peptidase_S1_PA_chymotrypsin"/>
</dbReference>
<comment type="similarity">
    <text evidence="8">Belongs to the peptidase S1 family. CLIP subfamily.</text>
</comment>
<comment type="subcellular location">
    <subcellularLocation>
        <location evidence="1">Secreted</location>
    </subcellularLocation>
</comment>
<dbReference type="PROSITE" id="PS50240">
    <property type="entry name" value="TRYPSIN_DOM"/>
    <property type="match status" value="1"/>
</dbReference>
<dbReference type="EnsemblMetazoa" id="AATE006794-RA">
    <property type="protein sequence ID" value="AATE006794-PA.1"/>
    <property type="gene ID" value="AATE006794"/>
</dbReference>
<dbReference type="GO" id="GO:0005576">
    <property type="term" value="C:extracellular region"/>
    <property type="evidence" value="ECO:0007669"/>
    <property type="project" value="UniProtKB-SubCell"/>
</dbReference>